<accession>A0A9Q0KB97</accession>
<proteinExistence type="predicted"/>
<dbReference type="Proteomes" id="UP001141806">
    <property type="component" value="Unassembled WGS sequence"/>
</dbReference>
<dbReference type="AlphaFoldDB" id="A0A9Q0KB97"/>
<dbReference type="EMBL" id="JAMYWD010000007">
    <property type="protein sequence ID" value="KAJ4967307.1"/>
    <property type="molecule type" value="Genomic_DNA"/>
</dbReference>
<protein>
    <submittedName>
        <fullName evidence="2">Uncharacterized protein</fullName>
    </submittedName>
</protein>
<sequence>MPNHLFLFVCVEFDVISSVPILNVPLFGSSAGETVAATGGSSERPAGSRICCFPKGKRKGIEILRPDWGIITNDSVEEGIARDVLSLPLPRDADRLSSLLEEEFEKEYFLGGAKALNTRNSLWLKYSSLKSAHAQCIAKEEAHSKGVEESGQKIMALLEEMEQMKVEVERLKAAIDAKKKVGQGYQFEAASKDVELVQLGQPWVLLSRPNKRLRGGVQQAKAKAAEAKVEVS</sequence>
<keyword evidence="1" id="KW-0175">Coiled coil</keyword>
<feature type="coiled-coil region" evidence="1">
    <location>
        <begin position="147"/>
        <end position="181"/>
    </location>
</feature>
<organism evidence="2 3">
    <name type="scientific">Protea cynaroides</name>
    <dbReference type="NCBI Taxonomy" id="273540"/>
    <lineage>
        <taxon>Eukaryota</taxon>
        <taxon>Viridiplantae</taxon>
        <taxon>Streptophyta</taxon>
        <taxon>Embryophyta</taxon>
        <taxon>Tracheophyta</taxon>
        <taxon>Spermatophyta</taxon>
        <taxon>Magnoliopsida</taxon>
        <taxon>Proteales</taxon>
        <taxon>Proteaceae</taxon>
        <taxon>Protea</taxon>
    </lineage>
</organism>
<reference evidence="2" key="1">
    <citation type="journal article" date="2023" name="Plant J.">
        <title>The genome of the king protea, Protea cynaroides.</title>
        <authorList>
            <person name="Chang J."/>
            <person name="Duong T.A."/>
            <person name="Schoeman C."/>
            <person name="Ma X."/>
            <person name="Roodt D."/>
            <person name="Barker N."/>
            <person name="Li Z."/>
            <person name="Van de Peer Y."/>
            <person name="Mizrachi E."/>
        </authorList>
    </citation>
    <scope>NUCLEOTIDE SEQUENCE</scope>
    <source>
        <tissue evidence="2">Young leaves</tissue>
    </source>
</reference>
<comment type="caution">
    <text evidence="2">The sequence shown here is derived from an EMBL/GenBank/DDBJ whole genome shotgun (WGS) entry which is preliminary data.</text>
</comment>
<gene>
    <name evidence="2" type="ORF">NE237_019156</name>
</gene>
<evidence type="ECO:0000256" key="1">
    <source>
        <dbReference type="SAM" id="Coils"/>
    </source>
</evidence>
<evidence type="ECO:0000313" key="2">
    <source>
        <dbReference type="EMBL" id="KAJ4967307.1"/>
    </source>
</evidence>
<evidence type="ECO:0000313" key="3">
    <source>
        <dbReference type="Proteomes" id="UP001141806"/>
    </source>
</evidence>
<name>A0A9Q0KB97_9MAGN</name>
<keyword evidence="3" id="KW-1185">Reference proteome</keyword>